<dbReference type="Pfam" id="PF01782">
    <property type="entry name" value="RimM"/>
    <property type="match status" value="1"/>
</dbReference>
<keyword evidence="3 5" id="KW-0698">rRNA processing</keyword>
<dbReference type="Gene3D" id="2.40.30.60">
    <property type="entry name" value="RimM"/>
    <property type="match status" value="1"/>
</dbReference>
<reference evidence="8" key="1">
    <citation type="submission" date="2020-10" db="EMBL/GenBank/DDBJ databases">
        <authorList>
            <person name="Gilroy R."/>
        </authorList>
    </citation>
    <scope>NUCLEOTIDE SEQUENCE</scope>
    <source>
        <strain evidence="8">17213</strain>
    </source>
</reference>
<dbReference type="Pfam" id="PF24986">
    <property type="entry name" value="PRC_RimM"/>
    <property type="match status" value="1"/>
</dbReference>
<dbReference type="HAMAP" id="MF_00014">
    <property type="entry name" value="Ribosome_mat_RimM"/>
    <property type="match status" value="1"/>
</dbReference>
<accession>A0A9D9GTG5</accession>
<evidence type="ECO:0000256" key="1">
    <source>
        <dbReference type="ARBA" id="ARBA00022490"/>
    </source>
</evidence>
<evidence type="ECO:0000256" key="5">
    <source>
        <dbReference type="HAMAP-Rule" id="MF_00014"/>
    </source>
</evidence>
<feature type="domain" description="RimM N-terminal" evidence="6">
    <location>
        <begin position="9"/>
        <end position="90"/>
    </location>
</feature>
<dbReference type="GO" id="GO:0005737">
    <property type="term" value="C:cytoplasm"/>
    <property type="evidence" value="ECO:0007669"/>
    <property type="project" value="UniProtKB-SubCell"/>
</dbReference>
<dbReference type="SUPFAM" id="SSF50447">
    <property type="entry name" value="Translation proteins"/>
    <property type="match status" value="1"/>
</dbReference>
<dbReference type="GO" id="GO:0043022">
    <property type="term" value="F:ribosome binding"/>
    <property type="evidence" value="ECO:0007669"/>
    <property type="project" value="InterPro"/>
</dbReference>
<evidence type="ECO:0000259" key="6">
    <source>
        <dbReference type="Pfam" id="PF01782"/>
    </source>
</evidence>
<evidence type="ECO:0000256" key="3">
    <source>
        <dbReference type="ARBA" id="ARBA00022552"/>
    </source>
</evidence>
<dbReference type="NCBIfam" id="TIGR02273">
    <property type="entry name" value="16S_RimM"/>
    <property type="match status" value="1"/>
</dbReference>
<comment type="similarity">
    <text evidence="5">Belongs to the RimM family.</text>
</comment>
<evidence type="ECO:0000256" key="4">
    <source>
        <dbReference type="ARBA" id="ARBA00023186"/>
    </source>
</evidence>
<comment type="caution">
    <text evidence="8">The sequence shown here is derived from an EMBL/GenBank/DDBJ whole genome shotgun (WGS) entry which is preliminary data.</text>
</comment>
<dbReference type="GO" id="GO:0005840">
    <property type="term" value="C:ribosome"/>
    <property type="evidence" value="ECO:0007669"/>
    <property type="project" value="InterPro"/>
</dbReference>
<protein>
    <recommendedName>
        <fullName evidence="5">Ribosome maturation factor RimM</fullName>
    </recommendedName>
</protein>
<proteinExistence type="inferred from homology"/>
<comment type="subcellular location">
    <subcellularLocation>
        <location evidence="5">Cytoplasm</location>
    </subcellularLocation>
</comment>
<organism evidence="8 9">
    <name type="scientific">Candidatus Avisuccinivibrio stercorigallinarum</name>
    <dbReference type="NCBI Taxonomy" id="2840704"/>
    <lineage>
        <taxon>Bacteria</taxon>
        <taxon>Pseudomonadati</taxon>
        <taxon>Pseudomonadota</taxon>
        <taxon>Gammaproteobacteria</taxon>
        <taxon>Aeromonadales</taxon>
        <taxon>Succinivibrionaceae</taxon>
        <taxon>Succinivibrionaceae incertae sedis</taxon>
        <taxon>Candidatus Avisuccinivibrio</taxon>
    </lineage>
</organism>
<dbReference type="InterPro" id="IPR011961">
    <property type="entry name" value="RimM"/>
</dbReference>
<dbReference type="InterPro" id="IPR036976">
    <property type="entry name" value="RimM_N_sf"/>
</dbReference>
<dbReference type="Gene3D" id="2.30.30.240">
    <property type="entry name" value="PRC-barrel domain"/>
    <property type="match status" value="1"/>
</dbReference>
<dbReference type="InterPro" id="IPR009000">
    <property type="entry name" value="Transl_B-barrel_sf"/>
</dbReference>
<feature type="domain" description="Ribosome maturation factor RimM PRC barrel" evidence="7">
    <location>
        <begin position="104"/>
        <end position="175"/>
    </location>
</feature>
<dbReference type="EMBL" id="JADINH010000029">
    <property type="protein sequence ID" value="MBO8415105.1"/>
    <property type="molecule type" value="Genomic_DNA"/>
</dbReference>
<reference evidence="8" key="2">
    <citation type="journal article" date="2021" name="PeerJ">
        <title>Extensive microbial diversity within the chicken gut microbiome revealed by metagenomics and culture.</title>
        <authorList>
            <person name="Gilroy R."/>
            <person name="Ravi A."/>
            <person name="Getino M."/>
            <person name="Pursley I."/>
            <person name="Horton D.L."/>
            <person name="Alikhan N.F."/>
            <person name="Baker D."/>
            <person name="Gharbi K."/>
            <person name="Hall N."/>
            <person name="Watson M."/>
            <person name="Adriaenssens E.M."/>
            <person name="Foster-Nyarko E."/>
            <person name="Jarju S."/>
            <person name="Secka A."/>
            <person name="Antonio M."/>
            <person name="Oren A."/>
            <person name="Chaudhuri R.R."/>
            <person name="La Ragione R."/>
            <person name="Hildebrand F."/>
            <person name="Pallen M.J."/>
        </authorList>
    </citation>
    <scope>NUCLEOTIDE SEQUENCE</scope>
    <source>
        <strain evidence="8">17213</strain>
    </source>
</reference>
<dbReference type="InterPro" id="IPR056792">
    <property type="entry name" value="PRC_RimM"/>
</dbReference>
<dbReference type="PANTHER" id="PTHR33692:SF1">
    <property type="entry name" value="RIBOSOME MATURATION FACTOR RIMM"/>
    <property type="match status" value="1"/>
</dbReference>
<keyword evidence="4 5" id="KW-0143">Chaperone</keyword>
<keyword evidence="1 5" id="KW-0963">Cytoplasm</keyword>
<dbReference type="Proteomes" id="UP000823631">
    <property type="component" value="Unassembled WGS sequence"/>
</dbReference>
<comment type="subunit">
    <text evidence="5">Binds ribosomal protein uS19.</text>
</comment>
<keyword evidence="2 5" id="KW-0690">Ribosome biogenesis</keyword>
<dbReference type="GO" id="GO:0006364">
    <property type="term" value="P:rRNA processing"/>
    <property type="evidence" value="ECO:0007669"/>
    <property type="project" value="UniProtKB-UniRule"/>
</dbReference>
<sequence length="176" mass="19855">MAGDLPRPMGRLGSVYGIKGYIKIQSFTERPENLFDYSPWYIRRRGEEWREVQVTAWQPYQEGFIARLAGVDTREQALQYTGMDIGIKRSSLPPVSDGEFYLADLEGCRVIGLNETDLGVVSRIVDHGAAPLLVVSPSDLKKDGPRERLIPFVRGPIVSALDLDARIIRVEWGEDY</sequence>
<evidence type="ECO:0000313" key="8">
    <source>
        <dbReference type="EMBL" id="MBO8415105.1"/>
    </source>
</evidence>
<gene>
    <name evidence="5 8" type="primary">rimM</name>
    <name evidence="8" type="ORF">IAB19_01830</name>
</gene>
<dbReference type="InterPro" id="IPR002676">
    <property type="entry name" value="RimM_N"/>
</dbReference>
<evidence type="ECO:0000256" key="2">
    <source>
        <dbReference type="ARBA" id="ARBA00022517"/>
    </source>
</evidence>
<evidence type="ECO:0000259" key="7">
    <source>
        <dbReference type="Pfam" id="PF24986"/>
    </source>
</evidence>
<dbReference type="PANTHER" id="PTHR33692">
    <property type="entry name" value="RIBOSOME MATURATION FACTOR RIMM"/>
    <property type="match status" value="1"/>
</dbReference>
<name>A0A9D9GTG5_9GAMM</name>
<dbReference type="AlphaFoldDB" id="A0A9D9GTG5"/>
<comment type="domain">
    <text evidence="5">The PRC barrel domain binds ribosomal protein uS19.</text>
</comment>
<comment type="function">
    <text evidence="5">An accessory protein needed during the final step in the assembly of 30S ribosomal subunit, possibly for assembly of the head region. Essential for efficient processing of 16S rRNA. May be needed both before and after RbfA during the maturation of 16S rRNA. It has affinity for free ribosomal 30S subunits but not for 70S ribosomes.</text>
</comment>
<dbReference type="SUPFAM" id="SSF50346">
    <property type="entry name" value="PRC-barrel domain"/>
    <property type="match status" value="1"/>
</dbReference>
<evidence type="ECO:0000313" key="9">
    <source>
        <dbReference type="Proteomes" id="UP000823631"/>
    </source>
</evidence>
<dbReference type="InterPro" id="IPR011033">
    <property type="entry name" value="PRC_barrel-like_sf"/>
</dbReference>
<dbReference type="GO" id="GO:0042274">
    <property type="term" value="P:ribosomal small subunit biogenesis"/>
    <property type="evidence" value="ECO:0007669"/>
    <property type="project" value="UniProtKB-UniRule"/>
</dbReference>